<dbReference type="Pfam" id="PF13456">
    <property type="entry name" value="RVT_3"/>
    <property type="match status" value="1"/>
</dbReference>
<reference evidence="6" key="2">
    <citation type="submission" date="2025-08" db="UniProtKB">
        <authorList>
            <consortium name="RefSeq"/>
        </authorList>
    </citation>
    <scope>IDENTIFICATION</scope>
    <source>
        <tissue evidence="6">Leaf</tissue>
    </source>
</reference>
<evidence type="ECO:0000256" key="1">
    <source>
        <dbReference type="SAM" id="MobiDB-lite"/>
    </source>
</evidence>
<evidence type="ECO:0000313" key="5">
    <source>
        <dbReference type="Proteomes" id="UP000694864"/>
    </source>
</evidence>
<dbReference type="Proteomes" id="UP000694864">
    <property type="component" value="Chromosome 15"/>
</dbReference>
<dbReference type="PANTHER" id="PTHR33116:SF86">
    <property type="entry name" value="REVERSE TRANSCRIPTASE DOMAIN-CONTAINING PROTEIN"/>
    <property type="match status" value="1"/>
</dbReference>
<feature type="domain" description="RNase H type-1" evidence="3">
    <location>
        <begin position="900"/>
        <end position="1008"/>
    </location>
</feature>
<proteinExistence type="predicted"/>
<sequence length="1041" mass="119096">MNSKEKIHQCEVVLERVQSERWPNLQQVSILKKELARAYYNEEEFWRQKSRKKWLRSGNRNSKFFHSSVKGNREYKRLEQLRDSNGVLKKTEAAKGEVASDCFNHLFKSSNPQSFNQWFSGFPARVSEEMNQSLIEKVSAEEIKEVVFSIDPSSAPGPDGMTGLFFQKYWEIVGPQVIKEIQIFFEEGVFPVEWNYTHLCLLPKILHPVEMSDLRPISLCSVLYKVILNILVKRLQPILPVIISSNQSAFVADRLITDNIMIAHEAVHSLKTYQDFSSQYMAIKTDMSKAYDRVEWSYVRALLSALGFHTRWINGLCSGDPLSPFLFVLCTEGLTYLLNKGQADGRLQGIKFSEEGPETHHLLFADDSLFMCKASVEQCSFLQESLGRYGAATGQVINLNKSSITFGSKVNPLLKTDIQALMGISREGGAGTYLGMPESFSGSKVEFLGYIKDRVKANLTGWYSRFLSQGGKEVLLKSVAMAMPVFVMSCFKLSKTICANLSSAMADFWWSNAEHTKGIHWLSWEKLCLPKEQGGMGFRDISTFNQALLAKQAWRILQFPDSLFAQVMKSRYFPENDFLSANLGPRPSYAWRSILHGRELLIQEMEKKVGNGKSIKVWIDEWIEDDGWRAPWRRNNFFNPDLRVSELLDLRSRDWDQEALEHHFLPGDIIRINKIKPVTSIEDFYSWKFNKSGEFSVKSAYWLASHSTNQHIRLEANQQPSTNALKAQVWKVHTDPKIKVFLWKLLSGALPVTAALKSKGMKVEDTCQICGAEEETINHVLFSCSLSRQIWALSGIPSPSSGLHKGSIFSNMHYLLSNQRNSLWPEELRKFFPWLIWRIWKNKNSVSFEGTSFSPLDTVQKCREDWMEWSEAQKRDNENGEESEVDGEGNQGIQRVHESLVGCSWALRDHNGVVLLHSRTAFVGVKDKLDAHFQRLIWAIECMRNHRVKKVIFAMQENCLVKALTNPNAWPSLRYQSMEVARSRGLFKDWKFFLKNLSSNRGAFMIAQSVTMEGRLQSYVAAGHPAWLDGVFAAERIIDPV</sequence>
<accession>A0ABM0WB93</accession>
<feature type="region of interest" description="Disordered" evidence="1">
    <location>
        <begin position="871"/>
        <end position="890"/>
    </location>
</feature>
<feature type="domain" description="Reverse transcriptase zinc-binding" evidence="4">
    <location>
        <begin position="695"/>
        <end position="791"/>
    </location>
</feature>
<dbReference type="PANTHER" id="PTHR33116">
    <property type="entry name" value="REVERSE TRANSCRIPTASE ZINC-BINDING DOMAIN-CONTAINING PROTEIN-RELATED-RELATED"/>
    <property type="match status" value="1"/>
</dbReference>
<dbReference type="SUPFAM" id="SSF56672">
    <property type="entry name" value="DNA/RNA polymerases"/>
    <property type="match status" value="1"/>
</dbReference>
<evidence type="ECO:0000313" key="6">
    <source>
        <dbReference type="RefSeq" id="XP_010468497.1"/>
    </source>
</evidence>
<evidence type="ECO:0000259" key="4">
    <source>
        <dbReference type="Pfam" id="PF13966"/>
    </source>
</evidence>
<reference evidence="5" key="1">
    <citation type="journal article" date="2014" name="Nat. Commun.">
        <title>The emerging biofuel crop Camelina sativa retains a highly undifferentiated hexaploid genome structure.</title>
        <authorList>
            <person name="Kagale S."/>
            <person name="Koh C."/>
            <person name="Nixon J."/>
            <person name="Bollina V."/>
            <person name="Clarke W.E."/>
            <person name="Tuteja R."/>
            <person name="Spillane C."/>
            <person name="Robinson S.J."/>
            <person name="Links M.G."/>
            <person name="Clarke C."/>
            <person name="Higgins E.E."/>
            <person name="Huebert T."/>
            <person name="Sharpe A.G."/>
            <person name="Parkin I.A."/>
        </authorList>
    </citation>
    <scope>NUCLEOTIDE SEQUENCE [LARGE SCALE GENOMIC DNA]</scope>
    <source>
        <strain evidence="5">cv. DH55</strain>
    </source>
</reference>
<dbReference type="InterPro" id="IPR043502">
    <property type="entry name" value="DNA/RNA_pol_sf"/>
</dbReference>
<dbReference type="InterPro" id="IPR026960">
    <property type="entry name" value="RVT-Znf"/>
</dbReference>
<evidence type="ECO:0000259" key="3">
    <source>
        <dbReference type="Pfam" id="PF13456"/>
    </source>
</evidence>
<dbReference type="Pfam" id="PF00078">
    <property type="entry name" value="RVT_1"/>
    <property type="match status" value="1"/>
</dbReference>
<gene>
    <name evidence="6" type="primary">LOC104748579</name>
</gene>
<feature type="domain" description="Reverse transcriptase" evidence="2">
    <location>
        <begin position="212"/>
        <end position="450"/>
    </location>
</feature>
<evidence type="ECO:0000259" key="2">
    <source>
        <dbReference type="Pfam" id="PF00078"/>
    </source>
</evidence>
<dbReference type="InterPro" id="IPR002156">
    <property type="entry name" value="RNaseH_domain"/>
</dbReference>
<keyword evidence="5" id="KW-1185">Reference proteome</keyword>
<name>A0ABM0WB93_CAMSA</name>
<dbReference type="GeneID" id="104748579"/>
<protein>
    <submittedName>
        <fullName evidence="6">Uncharacterized protein LOC104748579</fullName>
    </submittedName>
</protein>
<organism evidence="5 6">
    <name type="scientific">Camelina sativa</name>
    <name type="common">False flax</name>
    <name type="synonym">Myagrum sativum</name>
    <dbReference type="NCBI Taxonomy" id="90675"/>
    <lineage>
        <taxon>Eukaryota</taxon>
        <taxon>Viridiplantae</taxon>
        <taxon>Streptophyta</taxon>
        <taxon>Embryophyta</taxon>
        <taxon>Tracheophyta</taxon>
        <taxon>Spermatophyta</taxon>
        <taxon>Magnoliopsida</taxon>
        <taxon>eudicotyledons</taxon>
        <taxon>Gunneridae</taxon>
        <taxon>Pentapetalae</taxon>
        <taxon>rosids</taxon>
        <taxon>malvids</taxon>
        <taxon>Brassicales</taxon>
        <taxon>Brassicaceae</taxon>
        <taxon>Camelineae</taxon>
        <taxon>Camelina</taxon>
    </lineage>
</organism>
<dbReference type="Pfam" id="PF13966">
    <property type="entry name" value="zf-RVT"/>
    <property type="match status" value="1"/>
</dbReference>
<dbReference type="CDD" id="cd01650">
    <property type="entry name" value="RT_nLTR_like"/>
    <property type="match status" value="1"/>
</dbReference>
<dbReference type="RefSeq" id="XP_010468497.1">
    <property type="nucleotide sequence ID" value="XM_010470195.1"/>
</dbReference>
<dbReference type="InterPro" id="IPR000477">
    <property type="entry name" value="RT_dom"/>
</dbReference>